<dbReference type="NCBIfam" id="TIGR00711">
    <property type="entry name" value="efflux_EmrB"/>
    <property type="match status" value="1"/>
</dbReference>
<feature type="domain" description="Major facilitator superfamily (MFS) profile" evidence="8">
    <location>
        <begin position="27"/>
        <end position="465"/>
    </location>
</feature>
<feature type="transmembrane region" description="Helical" evidence="7">
    <location>
        <begin position="423"/>
        <end position="441"/>
    </location>
</feature>
<keyword evidence="3" id="KW-1003">Cell membrane</keyword>
<feature type="transmembrane region" description="Helical" evidence="7">
    <location>
        <begin position="93"/>
        <end position="112"/>
    </location>
</feature>
<evidence type="ECO:0000256" key="5">
    <source>
        <dbReference type="ARBA" id="ARBA00022989"/>
    </source>
</evidence>
<name>A0ABV8LL19_9ACTN</name>
<evidence type="ECO:0000313" key="10">
    <source>
        <dbReference type="Proteomes" id="UP001595816"/>
    </source>
</evidence>
<dbReference type="EMBL" id="JBHSAY010000006">
    <property type="protein sequence ID" value="MFC4131672.1"/>
    <property type="molecule type" value="Genomic_DNA"/>
</dbReference>
<keyword evidence="4 7" id="KW-0812">Transmembrane</keyword>
<evidence type="ECO:0000256" key="4">
    <source>
        <dbReference type="ARBA" id="ARBA00022692"/>
    </source>
</evidence>
<dbReference type="CDD" id="cd17321">
    <property type="entry name" value="MFS_MMR_MDR_like"/>
    <property type="match status" value="1"/>
</dbReference>
<dbReference type="InterPro" id="IPR036259">
    <property type="entry name" value="MFS_trans_sf"/>
</dbReference>
<keyword evidence="10" id="KW-1185">Reference proteome</keyword>
<dbReference type="Pfam" id="PF07690">
    <property type="entry name" value="MFS_1"/>
    <property type="match status" value="1"/>
</dbReference>
<feature type="transmembrane region" description="Helical" evidence="7">
    <location>
        <begin position="245"/>
        <end position="264"/>
    </location>
</feature>
<sequence>MERLASHTTPAVSQDAEPTNDPRRWIALITMLSGAFMNLLDVSIANVALPSLRADLGASFSAVQWLLAGYTLAFAALLITGGRLGDMFGRKRLFLIGMIGFAVASALCGAAPTPGVLVGARILQGAAGALMVPQVLATIQVTFSPAERIKALGAFGATAGLGTVSGPLLGGVLIQADLFGWGWRSIFFINVAIAAIAVPIAFLVVRESRNTQAARLDLPGVVLVTAGLLLFVYPIVQGRENDWPLWGWLMMAAGLVVLAFFAWYERRRTSPLVPMTLFGRRSFTAGVLTGLAFFGGIASFFLVLTFYLQYGLGFTPLRAGLTTLPFSIGVGVLSVAATKLAPKLGRLTVMIGAAVMALGIGGVVYTIGEHGPRIESWQLIPAMAIAGAGMGLVVAPLADIILAGVDRKDAGSASGVINTAYQIGNALGIAVLGSIFVSLLGSQVGPAVDHVAPQIRAVVTVPAAQDAAIAGFETCLYDRVTADDTAVVPASCQAVTAAAATSPQTAGVAAAAATEARERVFGGATQRTLGWQLGLLALTLLLMTALPRGKGVHPGPPSA</sequence>
<evidence type="ECO:0000256" key="3">
    <source>
        <dbReference type="ARBA" id="ARBA00022475"/>
    </source>
</evidence>
<comment type="subcellular location">
    <subcellularLocation>
        <location evidence="1">Cell membrane</location>
        <topology evidence="1">Multi-pass membrane protein</topology>
    </subcellularLocation>
</comment>
<comment type="caution">
    <text evidence="9">The sequence shown here is derived from an EMBL/GenBank/DDBJ whole genome shotgun (WGS) entry which is preliminary data.</text>
</comment>
<dbReference type="InterPro" id="IPR020846">
    <property type="entry name" value="MFS_dom"/>
</dbReference>
<keyword evidence="5 7" id="KW-1133">Transmembrane helix</keyword>
<feature type="transmembrane region" description="Helical" evidence="7">
    <location>
        <begin position="349"/>
        <end position="367"/>
    </location>
</feature>
<feature type="transmembrane region" description="Helical" evidence="7">
    <location>
        <begin position="151"/>
        <end position="174"/>
    </location>
</feature>
<dbReference type="Gene3D" id="1.20.1720.10">
    <property type="entry name" value="Multidrug resistance protein D"/>
    <property type="match status" value="1"/>
</dbReference>
<evidence type="ECO:0000259" key="8">
    <source>
        <dbReference type="PROSITE" id="PS50850"/>
    </source>
</evidence>
<dbReference type="Proteomes" id="UP001595816">
    <property type="component" value="Unassembled WGS sequence"/>
</dbReference>
<evidence type="ECO:0000256" key="6">
    <source>
        <dbReference type="ARBA" id="ARBA00023136"/>
    </source>
</evidence>
<evidence type="ECO:0000256" key="1">
    <source>
        <dbReference type="ARBA" id="ARBA00004651"/>
    </source>
</evidence>
<feature type="transmembrane region" description="Helical" evidence="7">
    <location>
        <begin position="25"/>
        <end position="49"/>
    </location>
</feature>
<feature type="transmembrane region" description="Helical" evidence="7">
    <location>
        <begin position="61"/>
        <end position="81"/>
    </location>
</feature>
<keyword evidence="6 7" id="KW-0472">Membrane</keyword>
<dbReference type="PROSITE" id="PS50850">
    <property type="entry name" value="MFS"/>
    <property type="match status" value="1"/>
</dbReference>
<dbReference type="RefSeq" id="WP_253755399.1">
    <property type="nucleotide sequence ID" value="NZ_JAMZDZ010000001.1"/>
</dbReference>
<dbReference type="PANTHER" id="PTHR42718:SF39">
    <property type="entry name" value="ACTINORHODIN TRANSPORTER-RELATED"/>
    <property type="match status" value="1"/>
</dbReference>
<feature type="transmembrane region" description="Helical" evidence="7">
    <location>
        <begin position="186"/>
        <end position="204"/>
    </location>
</feature>
<dbReference type="InterPro" id="IPR011701">
    <property type="entry name" value="MFS"/>
</dbReference>
<evidence type="ECO:0000313" key="9">
    <source>
        <dbReference type="EMBL" id="MFC4131672.1"/>
    </source>
</evidence>
<dbReference type="Gene3D" id="1.20.1250.20">
    <property type="entry name" value="MFS general substrate transporter like domains"/>
    <property type="match status" value="1"/>
</dbReference>
<dbReference type="InterPro" id="IPR004638">
    <property type="entry name" value="EmrB-like"/>
</dbReference>
<feature type="transmembrane region" description="Helical" evidence="7">
    <location>
        <begin position="379"/>
        <end position="402"/>
    </location>
</feature>
<protein>
    <submittedName>
        <fullName evidence="9">MFS transporter</fullName>
    </submittedName>
</protein>
<accession>A0ABV8LL19</accession>
<feature type="transmembrane region" description="Helical" evidence="7">
    <location>
        <begin position="319"/>
        <end position="337"/>
    </location>
</feature>
<feature type="transmembrane region" description="Helical" evidence="7">
    <location>
        <begin position="285"/>
        <end position="307"/>
    </location>
</feature>
<dbReference type="PANTHER" id="PTHR42718">
    <property type="entry name" value="MAJOR FACILITATOR SUPERFAMILY MULTIDRUG TRANSPORTER MFSC"/>
    <property type="match status" value="1"/>
</dbReference>
<dbReference type="SUPFAM" id="SSF103473">
    <property type="entry name" value="MFS general substrate transporter"/>
    <property type="match status" value="1"/>
</dbReference>
<organism evidence="9 10">
    <name type="scientific">Hamadaea flava</name>
    <dbReference type="NCBI Taxonomy" id="1742688"/>
    <lineage>
        <taxon>Bacteria</taxon>
        <taxon>Bacillati</taxon>
        <taxon>Actinomycetota</taxon>
        <taxon>Actinomycetes</taxon>
        <taxon>Micromonosporales</taxon>
        <taxon>Micromonosporaceae</taxon>
        <taxon>Hamadaea</taxon>
    </lineage>
</organism>
<gene>
    <name evidence="9" type="ORF">ACFOZ4_13760</name>
</gene>
<evidence type="ECO:0000256" key="2">
    <source>
        <dbReference type="ARBA" id="ARBA00022448"/>
    </source>
</evidence>
<dbReference type="PRINTS" id="PR01036">
    <property type="entry name" value="TCRTETB"/>
</dbReference>
<evidence type="ECO:0000256" key="7">
    <source>
        <dbReference type="SAM" id="Phobius"/>
    </source>
</evidence>
<feature type="transmembrane region" description="Helical" evidence="7">
    <location>
        <begin position="216"/>
        <end position="233"/>
    </location>
</feature>
<keyword evidence="2" id="KW-0813">Transport</keyword>
<feature type="transmembrane region" description="Helical" evidence="7">
    <location>
        <begin position="118"/>
        <end position="139"/>
    </location>
</feature>
<proteinExistence type="predicted"/>
<reference evidence="10" key="1">
    <citation type="journal article" date="2019" name="Int. J. Syst. Evol. Microbiol.">
        <title>The Global Catalogue of Microorganisms (GCM) 10K type strain sequencing project: providing services to taxonomists for standard genome sequencing and annotation.</title>
        <authorList>
            <consortium name="The Broad Institute Genomics Platform"/>
            <consortium name="The Broad Institute Genome Sequencing Center for Infectious Disease"/>
            <person name="Wu L."/>
            <person name="Ma J."/>
        </authorList>
    </citation>
    <scope>NUCLEOTIDE SEQUENCE [LARGE SCALE GENOMIC DNA]</scope>
    <source>
        <strain evidence="10">CGMCC 4.7289</strain>
    </source>
</reference>